<keyword evidence="3" id="KW-1185">Reference proteome</keyword>
<feature type="chain" id="PRO_5046104746" evidence="1">
    <location>
        <begin position="23"/>
        <end position="121"/>
    </location>
</feature>
<dbReference type="EMBL" id="AP024238">
    <property type="protein sequence ID" value="BCO26492.1"/>
    <property type="molecule type" value="Genomic_DNA"/>
</dbReference>
<dbReference type="Proteomes" id="UP000824366">
    <property type="component" value="Chromosome"/>
</dbReference>
<proteinExistence type="predicted"/>
<dbReference type="InterPro" id="IPR021647">
    <property type="entry name" value="CusF_Ec"/>
</dbReference>
<evidence type="ECO:0000313" key="2">
    <source>
        <dbReference type="EMBL" id="BCO26492.1"/>
    </source>
</evidence>
<dbReference type="RefSeq" id="WP_223910033.1">
    <property type="nucleotide sequence ID" value="NZ_AP024238.1"/>
</dbReference>
<name>A0ABN6D3H3_9BURK</name>
<keyword evidence="1" id="KW-0732">Signal</keyword>
<reference evidence="2 3" key="1">
    <citation type="journal article" date="2021" name="Microbiol. Spectr.">
        <title>A Single Bacterium Capable of Oxidation and Reduction of Iron at Circumneutral pH.</title>
        <authorList>
            <person name="Kato S."/>
            <person name="Ohkuma M."/>
        </authorList>
    </citation>
    <scope>NUCLEOTIDE SEQUENCE [LARGE SCALE GENOMIC DNA]</scope>
    <source>
        <strain evidence="2 3">MIZ03</strain>
    </source>
</reference>
<evidence type="ECO:0000313" key="3">
    <source>
        <dbReference type="Proteomes" id="UP000824366"/>
    </source>
</evidence>
<protein>
    <submittedName>
        <fullName evidence="2">Uncharacterized protein</fullName>
    </submittedName>
</protein>
<evidence type="ECO:0000256" key="1">
    <source>
        <dbReference type="SAM" id="SignalP"/>
    </source>
</evidence>
<gene>
    <name evidence="2" type="ORF">MIZ03_1375</name>
</gene>
<dbReference type="Gene3D" id="2.40.50.320">
    <property type="entry name" value="Copper binding periplasmic protein CusF"/>
    <property type="match status" value="1"/>
</dbReference>
<sequence length="121" mass="12598">MKALVLPAVAALVFVASGAAFAQMDHSMHGAAMVKPVTATAATPKADATAMGEGEVKKVNKARGTVTLTHGALPNGMPPMTMAYKVKEASWLDQLQAGQKIRFATDPADGGMTVTRFELVK</sequence>
<accession>A0ABN6D3H3</accession>
<feature type="signal peptide" evidence="1">
    <location>
        <begin position="1"/>
        <end position="22"/>
    </location>
</feature>
<dbReference type="InterPro" id="IPR042230">
    <property type="entry name" value="CusF_sf"/>
</dbReference>
<organism evidence="2 3">
    <name type="scientific">Rhodoferax lithotrophicus</name>
    <dbReference type="NCBI Taxonomy" id="2798804"/>
    <lineage>
        <taxon>Bacteria</taxon>
        <taxon>Pseudomonadati</taxon>
        <taxon>Pseudomonadota</taxon>
        <taxon>Betaproteobacteria</taxon>
        <taxon>Burkholderiales</taxon>
        <taxon>Comamonadaceae</taxon>
        <taxon>Rhodoferax</taxon>
    </lineage>
</organism>
<dbReference type="Pfam" id="PF11604">
    <property type="entry name" value="CusF_Ec"/>
    <property type="match status" value="1"/>
</dbReference>